<dbReference type="Proteomes" id="UP000013909">
    <property type="component" value="Unassembled WGS sequence"/>
</dbReference>
<dbReference type="PANTHER" id="PTHR14136:SF17">
    <property type="entry name" value="BTB_POZ DOMAIN-CONTAINING PROTEIN KCTD9"/>
    <property type="match status" value="1"/>
</dbReference>
<dbReference type="InterPro" id="IPR001646">
    <property type="entry name" value="5peptide_repeat"/>
</dbReference>
<keyword evidence="2" id="KW-1185">Reference proteome</keyword>
<accession>R7ZQH2</accession>
<dbReference type="RefSeq" id="WP_010855593.1">
    <property type="nucleotide sequence ID" value="NZ_AQHR01000088.1"/>
</dbReference>
<name>R7ZQH2_9BACT</name>
<proteinExistence type="predicted"/>
<dbReference type="OrthoDB" id="475179at2"/>
<sequence>METFLTSEQPDFKGNWEHLQAFLRLAASPIRTIEREKALIEWDEYKKRVQLDFFLSENGRENQPIRKSDYIQSLTAPAMDFTGAVFKDVCLGYVDLRGVRMDGVRFVHDLLCWTAMKGASFQSASLQHAKLPKCRLMNAIFQGANLAHADLTQADLENADLSYADLSNTILTGANLRNCNLSHANLNGADLREANLSLANLVHASCLVSNCPRRIRLKGRYGFVVLLYRSLKPDKTLHSGFYKSENIRILDKLGITQGKVVQKLAKVAFGDLV</sequence>
<evidence type="ECO:0000313" key="1">
    <source>
        <dbReference type="EMBL" id="EON76332.1"/>
    </source>
</evidence>
<dbReference type="PANTHER" id="PTHR14136">
    <property type="entry name" value="BTB_POZ DOMAIN-CONTAINING PROTEIN KCTD9"/>
    <property type="match status" value="1"/>
</dbReference>
<gene>
    <name evidence="1" type="ORF">ADIS_3460</name>
</gene>
<organism evidence="1 2">
    <name type="scientific">Lunatimonas lonarensis</name>
    <dbReference type="NCBI Taxonomy" id="1232681"/>
    <lineage>
        <taxon>Bacteria</taxon>
        <taxon>Pseudomonadati</taxon>
        <taxon>Bacteroidota</taxon>
        <taxon>Cytophagia</taxon>
        <taxon>Cytophagales</taxon>
        <taxon>Cyclobacteriaceae</taxon>
    </lineage>
</organism>
<protein>
    <recommendedName>
        <fullName evidence="3">Pentapeptide repeat family protein</fullName>
    </recommendedName>
</protein>
<dbReference type="STRING" id="1232681.ADIS_3460"/>
<dbReference type="Pfam" id="PF00805">
    <property type="entry name" value="Pentapeptide"/>
    <property type="match status" value="1"/>
</dbReference>
<dbReference type="EMBL" id="AQHR01000088">
    <property type="protein sequence ID" value="EON76332.1"/>
    <property type="molecule type" value="Genomic_DNA"/>
</dbReference>
<dbReference type="SUPFAM" id="SSF141571">
    <property type="entry name" value="Pentapeptide repeat-like"/>
    <property type="match status" value="1"/>
</dbReference>
<evidence type="ECO:0008006" key="3">
    <source>
        <dbReference type="Google" id="ProtNLM"/>
    </source>
</evidence>
<comment type="caution">
    <text evidence="1">The sequence shown here is derived from an EMBL/GenBank/DDBJ whole genome shotgun (WGS) entry which is preliminary data.</text>
</comment>
<evidence type="ECO:0000313" key="2">
    <source>
        <dbReference type="Proteomes" id="UP000013909"/>
    </source>
</evidence>
<reference evidence="1 2" key="1">
    <citation type="submission" date="2013-02" db="EMBL/GenBank/DDBJ databases">
        <title>A novel strain isolated from Lonar lake, Maharashtra, India.</title>
        <authorList>
            <person name="Singh A."/>
        </authorList>
    </citation>
    <scope>NUCLEOTIDE SEQUENCE [LARGE SCALE GENOMIC DNA]</scope>
    <source>
        <strain evidence="1 2">AK24</strain>
    </source>
</reference>
<dbReference type="Gene3D" id="2.160.20.80">
    <property type="entry name" value="E3 ubiquitin-protein ligase SopA"/>
    <property type="match status" value="1"/>
</dbReference>
<dbReference type="AlphaFoldDB" id="R7ZQH2"/>
<dbReference type="InterPro" id="IPR051082">
    <property type="entry name" value="Pentapeptide-BTB/POZ_domain"/>
</dbReference>